<evidence type="ECO:0000313" key="3">
    <source>
        <dbReference type="EMBL" id="KAJ4345474.1"/>
    </source>
</evidence>
<dbReference type="RefSeq" id="XP_056065638.1">
    <property type="nucleotide sequence ID" value="XM_056220335.1"/>
</dbReference>
<feature type="region of interest" description="Disordered" evidence="1">
    <location>
        <begin position="409"/>
        <end position="432"/>
    </location>
</feature>
<dbReference type="GeneID" id="80915136"/>
<accession>A0A9W8XAI0</accession>
<name>A0A9W8XAI0_9PLEO</name>
<feature type="transmembrane region" description="Helical" evidence="2">
    <location>
        <begin position="12"/>
        <end position="34"/>
    </location>
</feature>
<keyword evidence="2" id="KW-1133">Transmembrane helix</keyword>
<protein>
    <submittedName>
        <fullName evidence="3">Uncharacterized protein</fullName>
    </submittedName>
</protein>
<evidence type="ECO:0000313" key="4">
    <source>
        <dbReference type="Proteomes" id="UP001140513"/>
    </source>
</evidence>
<dbReference type="OrthoDB" id="4424523at2759"/>
<keyword evidence="4" id="KW-1185">Reference proteome</keyword>
<feature type="compositionally biased region" description="Polar residues" evidence="1">
    <location>
        <begin position="413"/>
        <end position="430"/>
    </location>
</feature>
<gene>
    <name evidence="3" type="ORF">N0V89_011606</name>
</gene>
<keyword evidence="2" id="KW-0812">Transmembrane</keyword>
<reference evidence="3" key="1">
    <citation type="submission" date="2022-10" db="EMBL/GenBank/DDBJ databases">
        <title>Tapping the CABI collections for fungal endophytes: first genome assemblies for Collariella, Neodidymelliopsis, Ascochyta clinopodiicola, Didymella pomorum, Didymosphaeria variabile, Neocosmospora piperis and Neocucurbitaria cava.</title>
        <authorList>
            <person name="Hill R."/>
        </authorList>
    </citation>
    <scope>NUCLEOTIDE SEQUENCE</scope>
    <source>
        <strain evidence="3">IMI 356815</strain>
    </source>
</reference>
<evidence type="ECO:0000256" key="2">
    <source>
        <dbReference type="SAM" id="Phobius"/>
    </source>
</evidence>
<keyword evidence="2" id="KW-0472">Membrane</keyword>
<dbReference type="AlphaFoldDB" id="A0A9W8XAI0"/>
<evidence type="ECO:0000256" key="1">
    <source>
        <dbReference type="SAM" id="MobiDB-lite"/>
    </source>
</evidence>
<comment type="caution">
    <text evidence="3">The sequence shown here is derived from an EMBL/GenBank/DDBJ whole genome shotgun (WGS) entry which is preliminary data.</text>
</comment>
<dbReference type="EMBL" id="JAPEUX010000009">
    <property type="protein sequence ID" value="KAJ4345474.1"/>
    <property type="molecule type" value="Genomic_DNA"/>
</dbReference>
<organism evidence="3 4">
    <name type="scientific">Didymosphaeria variabile</name>
    <dbReference type="NCBI Taxonomy" id="1932322"/>
    <lineage>
        <taxon>Eukaryota</taxon>
        <taxon>Fungi</taxon>
        <taxon>Dikarya</taxon>
        <taxon>Ascomycota</taxon>
        <taxon>Pezizomycotina</taxon>
        <taxon>Dothideomycetes</taxon>
        <taxon>Pleosporomycetidae</taxon>
        <taxon>Pleosporales</taxon>
        <taxon>Massarineae</taxon>
        <taxon>Didymosphaeriaceae</taxon>
        <taxon>Didymosphaeria</taxon>
    </lineage>
</organism>
<proteinExistence type="predicted"/>
<sequence length="490" mass="56552">MASWFTPRRFLVYSAYFVGAFSTIVGVFISRHIWDIHTTVRLIEKSWDVRGKDYRNVSWVDKASHALLAGHEDVSEYNDLFWAKYYELDTVEDVPGSFNRSNLTTCEPDHATEWADANAGYDKWGFVLYRTDYEEDEETWAETVQHINHTIRAHLEIEATHHGSECDPDLIRDRAVLEIIEDRETLDGAKPEAIQALWRERVDAGLVDSTSKTGGWDWGWFRINLNVCNRDDDGECKKANGMALNLCLMYDSSTRYMMQLAASGLPATGPRDPWEPFLLAIDGIWSPDKYMYKTTWAHEYRGSYGVALSILFNDFHGKTFEREMERQAPYMFMGELVKAANDSVIHANRCPLWLGGPVMNRKAPWWQFPFEAVINSMHAVARPGRFPFHDRWQEMSYPFVREDSHWKDPAQPESIQVDGSVTTPQESSALDPNRLLKPSPFTYYTLCSDSDENQEDCFQNGNLRVRPHIIKERVSMNGRKQDALVEEEPS</sequence>
<dbReference type="Proteomes" id="UP001140513">
    <property type="component" value="Unassembled WGS sequence"/>
</dbReference>